<reference evidence="2" key="1">
    <citation type="journal article" date="2023" name="Nat. Plants">
        <title>Single-cell RNA sequencing provides a high-resolution roadmap for understanding the multicellular compartmentation of specialized metabolism.</title>
        <authorList>
            <person name="Sun S."/>
            <person name="Shen X."/>
            <person name="Li Y."/>
            <person name="Li Y."/>
            <person name="Wang S."/>
            <person name="Li R."/>
            <person name="Zhang H."/>
            <person name="Shen G."/>
            <person name="Guo B."/>
            <person name="Wei J."/>
            <person name="Xu J."/>
            <person name="St-Pierre B."/>
            <person name="Chen S."/>
            <person name="Sun C."/>
        </authorList>
    </citation>
    <scope>NUCLEOTIDE SEQUENCE [LARGE SCALE GENOMIC DNA]</scope>
</reference>
<comment type="caution">
    <text evidence="1">The sequence shown here is derived from an EMBL/GenBank/DDBJ whole genome shotgun (WGS) entry which is preliminary data.</text>
</comment>
<proteinExistence type="predicted"/>
<dbReference type="EMBL" id="CM044705">
    <property type="protein sequence ID" value="KAI5664465.1"/>
    <property type="molecule type" value="Genomic_DNA"/>
</dbReference>
<evidence type="ECO:0000313" key="1">
    <source>
        <dbReference type="EMBL" id="KAI5664465.1"/>
    </source>
</evidence>
<organism evidence="1 2">
    <name type="scientific">Catharanthus roseus</name>
    <name type="common">Madagascar periwinkle</name>
    <name type="synonym">Vinca rosea</name>
    <dbReference type="NCBI Taxonomy" id="4058"/>
    <lineage>
        <taxon>Eukaryota</taxon>
        <taxon>Viridiplantae</taxon>
        <taxon>Streptophyta</taxon>
        <taxon>Embryophyta</taxon>
        <taxon>Tracheophyta</taxon>
        <taxon>Spermatophyta</taxon>
        <taxon>Magnoliopsida</taxon>
        <taxon>eudicotyledons</taxon>
        <taxon>Gunneridae</taxon>
        <taxon>Pentapetalae</taxon>
        <taxon>asterids</taxon>
        <taxon>lamiids</taxon>
        <taxon>Gentianales</taxon>
        <taxon>Apocynaceae</taxon>
        <taxon>Rauvolfioideae</taxon>
        <taxon>Vinceae</taxon>
        <taxon>Catharanthinae</taxon>
        <taxon>Catharanthus</taxon>
    </lineage>
</organism>
<sequence length="195" mass="21844">MVEESHVRKIKKDAYYVASSDGLGLIITIVQLKQNDKDNNYAEWAKAMSWPYPMPKLRTTLTQICKEEQHRNLARMDDHGSAGAAFTAVKPAPSPSTNSRQICSHCRHHGHASSSCFYLVGFLDCLVVAPEQETAAATELNLLEEREDAVGTEVGLLMAEHLSEVSRDRECRRQPENMKKIAGSMLCRSGRKERL</sequence>
<dbReference type="Proteomes" id="UP001060085">
    <property type="component" value="Linkage Group LG05"/>
</dbReference>
<gene>
    <name evidence="1" type="ORF">M9H77_23788</name>
</gene>
<name>A0ACC0AUB0_CATRO</name>
<accession>A0ACC0AUB0</accession>
<evidence type="ECO:0000313" key="2">
    <source>
        <dbReference type="Proteomes" id="UP001060085"/>
    </source>
</evidence>
<protein>
    <submittedName>
        <fullName evidence="1">Uncharacterized protein</fullName>
    </submittedName>
</protein>
<keyword evidence="2" id="KW-1185">Reference proteome</keyword>